<dbReference type="GO" id="GO:0003723">
    <property type="term" value="F:RNA binding"/>
    <property type="evidence" value="ECO:0007669"/>
    <property type="project" value="InterPro"/>
</dbReference>
<dbReference type="PANTHER" id="PTHR47926">
    <property type="entry name" value="PENTATRICOPEPTIDE REPEAT-CONTAINING PROTEIN"/>
    <property type="match status" value="1"/>
</dbReference>
<feature type="repeat" description="PPR" evidence="2">
    <location>
        <begin position="286"/>
        <end position="320"/>
    </location>
</feature>
<name>A0AAN9HXQ4_CROPI</name>
<evidence type="ECO:0000256" key="1">
    <source>
        <dbReference type="ARBA" id="ARBA00022737"/>
    </source>
</evidence>
<dbReference type="NCBIfam" id="TIGR00756">
    <property type="entry name" value="PPR"/>
    <property type="match status" value="3"/>
</dbReference>
<gene>
    <name evidence="4" type="ORF">RIF29_29741</name>
</gene>
<feature type="region of interest" description="Disordered" evidence="3">
    <location>
        <begin position="43"/>
        <end position="80"/>
    </location>
</feature>
<dbReference type="PROSITE" id="PS51375">
    <property type="entry name" value="PPR"/>
    <property type="match status" value="4"/>
</dbReference>
<reference evidence="4 5" key="1">
    <citation type="submission" date="2024-01" db="EMBL/GenBank/DDBJ databases">
        <title>The genomes of 5 underutilized Papilionoideae crops provide insights into root nodulation and disease resistanc.</title>
        <authorList>
            <person name="Yuan L."/>
        </authorList>
    </citation>
    <scope>NUCLEOTIDE SEQUENCE [LARGE SCALE GENOMIC DNA]</scope>
    <source>
        <strain evidence="4">ZHUSHIDOU_FW_LH</strain>
        <tissue evidence="4">Leaf</tissue>
    </source>
</reference>
<feature type="repeat" description="PPR" evidence="2">
    <location>
        <begin position="388"/>
        <end position="422"/>
    </location>
</feature>
<dbReference type="EMBL" id="JAYWIO010000006">
    <property type="protein sequence ID" value="KAK7256300.1"/>
    <property type="molecule type" value="Genomic_DNA"/>
</dbReference>
<dbReference type="Pfam" id="PF01535">
    <property type="entry name" value="PPR"/>
    <property type="match status" value="8"/>
</dbReference>
<evidence type="ECO:0000313" key="5">
    <source>
        <dbReference type="Proteomes" id="UP001372338"/>
    </source>
</evidence>
<dbReference type="Gene3D" id="1.25.40.10">
    <property type="entry name" value="Tetratricopeptide repeat domain"/>
    <property type="match status" value="5"/>
</dbReference>
<evidence type="ECO:0000256" key="2">
    <source>
        <dbReference type="PROSITE-ProRule" id="PRU00708"/>
    </source>
</evidence>
<dbReference type="InterPro" id="IPR011990">
    <property type="entry name" value="TPR-like_helical_dom_sf"/>
</dbReference>
<dbReference type="AlphaFoldDB" id="A0AAN9HXQ4"/>
<dbReference type="Proteomes" id="UP001372338">
    <property type="component" value="Unassembled WGS sequence"/>
</dbReference>
<dbReference type="PANTHER" id="PTHR47926:SF354">
    <property type="entry name" value="REPEAT (PPR-LIKE) SUPERFAMILY PROTEIN, PUTATIVE-RELATED"/>
    <property type="match status" value="1"/>
</dbReference>
<dbReference type="Pfam" id="PF13812">
    <property type="entry name" value="PPR_3"/>
    <property type="match status" value="1"/>
</dbReference>
<protein>
    <recommendedName>
        <fullName evidence="6">Pentatricopeptide repeat protein</fullName>
    </recommendedName>
</protein>
<dbReference type="FunFam" id="1.25.40.10:FF:000344">
    <property type="entry name" value="Pentatricopeptide repeat-containing protein"/>
    <property type="match status" value="1"/>
</dbReference>
<evidence type="ECO:0000256" key="3">
    <source>
        <dbReference type="SAM" id="MobiDB-lite"/>
    </source>
</evidence>
<keyword evidence="5" id="KW-1185">Reference proteome</keyword>
<dbReference type="FunFam" id="1.25.40.10:FF:001058">
    <property type="entry name" value="Pentatricopeptide repeat-containing protein chloroplastic"/>
    <property type="match status" value="1"/>
</dbReference>
<feature type="repeat" description="PPR" evidence="2">
    <location>
        <begin position="590"/>
        <end position="624"/>
    </location>
</feature>
<organism evidence="4 5">
    <name type="scientific">Crotalaria pallida</name>
    <name type="common">Smooth rattlebox</name>
    <name type="synonym">Crotalaria striata</name>
    <dbReference type="NCBI Taxonomy" id="3830"/>
    <lineage>
        <taxon>Eukaryota</taxon>
        <taxon>Viridiplantae</taxon>
        <taxon>Streptophyta</taxon>
        <taxon>Embryophyta</taxon>
        <taxon>Tracheophyta</taxon>
        <taxon>Spermatophyta</taxon>
        <taxon>Magnoliopsida</taxon>
        <taxon>eudicotyledons</taxon>
        <taxon>Gunneridae</taxon>
        <taxon>Pentapetalae</taxon>
        <taxon>rosids</taxon>
        <taxon>fabids</taxon>
        <taxon>Fabales</taxon>
        <taxon>Fabaceae</taxon>
        <taxon>Papilionoideae</taxon>
        <taxon>50 kb inversion clade</taxon>
        <taxon>genistoids sensu lato</taxon>
        <taxon>core genistoids</taxon>
        <taxon>Crotalarieae</taxon>
        <taxon>Crotalaria</taxon>
    </lineage>
</organism>
<dbReference type="FunFam" id="1.25.40.10:FF:000951">
    <property type="entry name" value="Pentatricopeptide repeat-containing protein, chloroplastic"/>
    <property type="match status" value="1"/>
</dbReference>
<dbReference type="Pfam" id="PF13041">
    <property type="entry name" value="PPR_2"/>
    <property type="match status" value="1"/>
</dbReference>
<dbReference type="InterPro" id="IPR046960">
    <property type="entry name" value="PPR_At4g14850-like_plant"/>
</dbReference>
<sequence length="690" mass="77988">MENSVSAPSFVSVQLHFYPPNPLNNKNIFQVFNFRPSPTHYPPKFTTTKKNYNNKKKKQKNLKKPFEEKDAFPSSLPLHSKNPRSIYNDIKRFARDNKLKEALTILDYVDQQGIPVNSTTFSALIAACIRTKSLAQGKEIHTHIRINGLENNEFLRTKLVHMYTSCGELEEAKKLFDGIAKGSVYPWNALLRGTVIAGRRNYVDVLRTYSEMRELGVELNVYSFSSVIKSFAAATALFQGSKTHALLIKNGLAGNYILRTSLIDLYFKCGKAMLARRVFDEITERDVVVWGAMIAGFVHNGMQREGLEFVRSMVEEGVEVNSVIVMSVLPAIGEVCAQRLGREVHAYVVKTKSYSKRVPIQSALIDMYCKCGDMSSARRVFYGSSERNVVCWTALMSGYALNGRLEQALRSTIWMQQEGFRPDVVTVATVLPICAQLRALDEGKQVHAYALKHWFLPNVSITCSLMVMYAKCGVIEYAERLFDGMEHRNVISWTAMIDSFVENGCLFEALGVIRSMQLSKHRPDPVAIARMLSVCGELKLVKLGKEIHGQLLKRNFAAVHYVSAELINMYGKFGDFNKAKLVFDAVPITGSMTHTALIRAYGYNELYQDAIELFDQIRSNGSSLSHFTFEAVLSICDRAGFVDDACRIFNLMPSYQIEANKEHFTIMIRLLTRYGQLEKAKRFMQMSSSL</sequence>
<feature type="repeat" description="PPR" evidence="2">
    <location>
        <begin position="489"/>
        <end position="523"/>
    </location>
</feature>
<keyword evidence="1" id="KW-0677">Repeat</keyword>
<evidence type="ECO:0008006" key="6">
    <source>
        <dbReference type="Google" id="ProtNLM"/>
    </source>
</evidence>
<proteinExistence type="predicted"/>
<accession>A0AAN9HXQ4</accession>
<dbReference type="InterPro" id="IPR002885">
    <property type="entry name" value="PPR_rpt"/>
</dbReference>
<feature type="compositionally biased region" description="Basic residues" evidence="3">
    <location>
        <begin position="52"/>
        <end position="63"/>
    </location>
</feature>
<evidence type="ECO:0000313" key="4">
    <source>
        <dbReference type="EMBL" id="KAK7256300.1"/>
    </source>
</evidence>
<comment type="caution">
    <text evidence="4">The sequence shown here is derived from an EMBL/GenBank/DDBJ whole genome shotgun (WGS) entry which is preliminary data.</text>
</comment>
<dbReference type="GO" id="GO:0009451">
    <property type="term" value="P:RNA modification"/>
    <property type="evidence" value="ECO:0007669"/>
    <property type="project" value="InterPro"/>
</dbReference>